<feature type="compositionally biased region" description="Basic residues" evidence="1">
    <location>
        <begin position="1"/>
        <end position="29"/>
    </location>
</feature>
<accession>A0A6C0KFA5</accession>
<dbReference type="AlphaFoldDB" id="A0A6C0KFA5"/>
<evidence type="ECO:0000313" key="2">
    <source>
        <dbReference type="EMBL" id="QHU14998.1"/>
    </source>
</evidence>
<dbReference type="EMBL" id="MN740848">
    <property type="protein sequence ID" value="QHU14998.1"/>
    <property type="molecule type" value="Genomic_DNA"/>
</dbReference>
<feature type="compositionally biased region" description="Basic residues" evidence="1">
    <location>
        <begin position="128"/>
        <end position="147"/>
    </location>
</feature>
<sequence>MKKSYKKRSRKRSTKKRARRARRRTKKAGAHSELAKAVMKRRFQQNKHNITNTPGAIRNLQKLPLDNPDADQADAIVMEHMRNQPQNIGMNRARREAMRKKKKERKERQKSRAERERDFNPKPISLISRKRKLGGKRKRKTRRRRRH</sequence>
<organism evidence="2">
    <name type="scientific">viral metagenome</name>
    <dbReference type="NCBI Taxonomy" id="1070528"/>
    <lineage>
        <taxon>unclassified sequences</taxon>
        <taxon>metagenomes</taxon>
        <taxon>organismal metagenomes</taxon>
    </lineage>
</organism>
<protein>
    <submittedName>
        <fullName evidence="2">Uncharacterized protein</fullName>
    </submittedName>
</protein>
<feature type="region of interest" description="Disordered" evidence="1">
    <location>
        <begin position="81"/>
        <end position="147"/>
    </location>
</feature>
<reference evidence="2" key="1">
    <citation type="journal article" date="2020" name="Nature">
        <title>Giant virus diversity and host interactions through global metagenomics.</title>
        <authorList>
            <person name="Schulz F."/>
            <person name="Roux S."/>
            <person name="Paez-Espino D."/>
            <person name="Jungbluth S."/>
            <person name="Walsh D.A."/>
            <person name="Denef V.J."/>
            <person name="McMahon K.D."/>
            <person name="Konstantinidis K.T."/>
            <person name="Eloe-Fadrosh E.A."/>
            <person name="Kyrpides N.C."/>
            <person name="Woyke T."/>
        </authorList>
    </citation>
    <scope>NUCLEOTIDE SEQUENCE</scope>
    <source>
        <strain evidence="2">GVMAG-S-1102244-55</strain>
    </source>
</reference>
<evidence type="ECO:0000256" key="1">
    <source>
        <dbReference type="SAM" id="MobiDB-lite"/>
    </source>
</evidence>
<name>A0A6C0KFA5_9ZZZZ</name>
<feature type="region of interest" description="Disordered" evidence="1">
    <location>
        <begin position="1"/>
        <end position="68"/>
    </location>
</feature>
<proteinExistence type="predicted"/>
<feature type="compositionally biased region" description="Basic and acidic residues" evidence="1">
    <location>
        <begin position="106"/>
        <end position="120"/>
    </location>
</feature>